<evidence type="ECO:0000313" key="3">
    <source>
        <dbReference type="EMBL" id="PZA09810.1"/>
    </source>
</evidence>
<dbReference type="InterPro" id="IPR006503">
    <property type="entry name" value="Nase-assoc"/>
</dbReference>
<sequence length="131" mass="14499">MAHVVFYEKPGCVDNARQKALLTASGHELDVRNLLAEPWARETLRPFFGDKPLAQWFNQSSPKVKAGAIDFAALSEDAALKLMIDDPLLIRRPLMQSGDRREVGFDQAVVDAWLGLQTGAPRVFDGCAMDD</sequence>
<gene>
    <name evidence="3" type="ORF">DNX69_20885</name>
</gene>
<dbReference type="OrthoDB" id="5432555at2"/>
<comment type="similarity">
    <text evidence="1 2">Belongs to the ArsC family.</text>
</comment>
<dbReference type="RefSeq" id="WP_110787918.1">
    <property type="nucleotide sequence ID" value="NZ_QKQS01000026.1"/>
</dbReference>
<evidence type="ECO:0000256" key="2">
    <source>
        <dbReference type="PROSITE-ProRule" id="PRU01282"/>
    </source>
</evidence>
<reference evidence="3 4" key="1">
    <citation type="submission" date="2018-06" db="EMBL/GenBank/DDBJ databases">
        <title>Draft Whole-Genome Sequence of the purple photosynthetic bacterium Rhodospeudomonas palustris XCP.</title>
        <authorList>
            <person name="Rayyan A."/>
            <person name="Meyer T.E."/>
            <person name="Kyndt J.A."/>
        </authorList>
    </citation>
    <scope>NUCLEOTIDE SEQUENCE [LARGE SCALE GENOMIC DNA]</scope>
    <source>
        <strain evidence="3 4">XCP</strain>
    </source>
</reference>
<evidence type="ECO:0008006" key="5">
    <source>
        <dbReference type="Google" id="ProtNLM"/>
    </source>
</evidence>
<organism evidence="3 4">
    <name type="scientific">Rhodopseudomonas palustris</name>
    <dbReference type="NCBI Taxonomy" id="1076"/>
    <lineage>
        <taxon>Bacteria</taxon>
        <taxon>Pseudomonadati</taxon>
        <taxon>Pseudomonadota</taxon>
        <taxon>Alphaproteobacteria</taxon>
        <taxon>Hyphomicrobiales</taxon>
        <taxon>Nitrobacteraceae</taxon>
        <taxon>Rhodopseudomonas</taxon>
    </lineage>
</organism>
<dbReference type="AlphaFoldDB" id="A0A323UEE1"/>
<dbReference type="InterPro" id="IPR036249">
    <property type="entry name" value="Thioredoxin-like_sf"/>
</dbReference>
<dbReference type="PANTHER" id="PTHR30041">
    <property type="entry name" value="ARSENATE REDUCTASE"/>
    <property type="match status" value="1"/>
</dbReference>
<dbReference type="EMBL" id="QKQS01000026">
    <property type="protein sequence ID" value="PZA09810.1"/>
    <property type="molecule type" value="Genomic_DNA"/>
</dbReference>
<dbReference type="CDD" id="cd03033">
    <property type="entry name" value="ArsC_15kD"/>
    <property type="match status" value="1"/>
</dbReference>
<dbReference type="SUPFAM" id="SSF52833">
    <property type="entry name" value="Thioredoxin-like"/>
    <property type="match status" value="1"/>
</dbReference>
<evidence type="ECO:0000313" key="4">
    <source>
        <dbReference type="Proteomes" id="UP000248134"/>
    </source>
</evidence>
<dbReference type="PANTHER" id="PTHR30041:SF8">
    <property type="entry name" value="PROTEIN YFFB"/>
    <property type="match status" value="1"/>
</dbReference>
<dbReference type="Proteomes" id="UP000248134">
    <property type="component" value="Unassembled WGS sequence"/>
</dbReference>
<name>A0A323UEE1_RHOPL</name>
<dbReference type="NCBIfam" id="TIGR01616">
    <property type="entry name" value="nitro_assoc"/>
    <property type="match status" value="1"/>
</dbReference>
<dbReference type="Gene3D" id="3.40.30.10">
    <property type="entry name" value="Glutaredoxin"/>
    <property type="match status" value="1"/>
</dbReference>
<comment type="caution">
    <text evidence="3">The sequence shown here is derived from an EMBL/GenBank/DDBJ whole genome shotgun (WGS) entry which is preliminary data.</text>
</comment>
<dbReference type="InterPro" id="IPR006660">
    <property type="entry name" value="Arsenate_reductase-like"/>
</dbReference>
<evidence type="ECO:0000256" key="1">
    <source>
        <dbReference type="ARBA" id="ARBA00007198"/>
    </source>
</evidence>
<proteinExistence type="inferred from homology"/>
<dbReference type="PROSITE" id="PS51353">
    <property type="entry name" value="ARSC"/>
    <property type="match status" value="1"/>
</dbReference>
<dbReference type="Pfam" id="PF03960">
    <property type="entry name" value="ArsC"/>
    <property type="match status" value="1"/>
</dbReference>
<accession>A0A323UEE1</accession>
<protein>
    <recommendedName>
        <fullName evidence="5">Nitrogenase-associated protein</fullName>
    </recommendedName>
</protein>